<evidence type="ECO:0000256" key="3">
    <source>
        <dbReference type="RuleBase" id="RU361235"/>
    </source>
</evidence>
<dbReference type="SUPFAM" id="SSF53474">
    <property type="entry name" value="alpha/beta-Hydrolases"/>
    <property type="match status" value="1"/>
</dbReference>
<dbReference type="KEGG" id="sgz:C0216_00495"/>
<evidence type="ECO:0000256" key="4">
    <source>
        <dbReference type="SAM" id="MobiDB-lite"/>
    </source>
</evidence>
<feature type="region of interest" description="Disordered" evidence="4">
    <location>
        <begin position="1"/>
        <end position="33"/>
    </location>
</feature>
<dbReference type="InterPro" id="IPR002018">
    <property type="entry name" value="CarbesteraseB"/>
</dbReference>
<feature type="domain" description="Carboxylesterase type B" evidence="5">
    <location>
        <begin position="34"/>
        <end position="547"/>
    </location>
</feature>
<evidence type="ECO:0000256" key="2">
    <source>
        <dbReference type="ARBA" id="ARBA00022801"/>
    </source>
</evidence>
<dbReference type="Gene3D" id="3.40.50.1820">
    <property type="entry name" value="alpha/beta hydrolase"/>
    <property type="match status" value="1"/>
</dbReference>
<gene>
    <name evidence="6" type="ORF">C0216_00495</name>
</gene>
<dbReference type="EMBL" id="CP030862">
    <property type="protein sequence ID" value="AXE22117.1"/>
    <property type="molecule type" value="Genomic_DNA"/>
</dbReference>
<dbReference type="InterPro" id="IPR019826">
    <property type="entry name" value="Carboxylesterase_B_AS"/>
</dbReference>
<keyword evidence="2 3" id="KW-0378">Hydrolase</keyword>
<dbReference type="InterPro" id="IPR050309">
    <property type="entry name" value="Type-B_Carboxylest/Lipase"/>
</dbReference>
<proteinExistence type="inferred from homology"/>
<protein>
    <recommendedName>
        <fullName evidence="3">Carboxylic ester hydrolase</fullName>
        <ecNumber evidence="3">3.1.1.-</ecNumber>
    </recommendedName>
</protein>
<dbReference type="InterPro" id="IPR029058">
    <property type="entry name" value="AB_hydrolase_fold"/>
</dbReference>
<evidence type="ECO:0000313" key="7">
    <source>
        <dbReference type="Proteomes" id="UP000252004"/>
    </source>
</evidence>
<dbReference type="EC" id="3.1.1.-" evidence="3"/>
<name>A0A344TTZ6_9ACTN</name>
<comment type="similarity">
    <text evidence="1 3">Belongs to the type-B carboxylesterase/lipase family.</text>
</comment>
<reference evidence="6 7" key="1">
    <citation type="submission" date="2018-01" db="EMBL/GenBank/DDBJ databases">
        <title>Draft genome Sequence of streptomyces globosus LZH-48.</title>
        <authorList>
            <person name="Ran K."/>
            <person name="Li Z."/>
            <person name="Wei S."/>
            <person name="Dong R."/>
        </authorList>
    </citation>
    <scope>NUCLEOTIDE SEQUENCE [LARGE SCALE GENOMIC DNA]</scope>
    <source>
        <strain evidence="6 7">LZH-48</strain>
    </source>
</reference>
<dbReference type="Proteomes" id="UP000252004">
    <property type="component" value="Chromosome"/>
</dbReference>
<evidence type="ECO:0000313" key="6">
    <source>
        <dbReference type="EMBL" id="AXE22117.1"/>
    </source>
</evidence>
<dbReference type="PROSITE" id="PS00122">
    <property type="entry name" value="CARBOXYLESTERASE_B_1"/>
    <property type="match status" value="1"/>
</dbReference>
<feature type="compositionally biased region" description="Low complexity" evidence="4">
    <location>
        <begin position="19"/>
        <end position="28"/>
    </location>
</feature>
<dbReference type="GO" id="GO:0016787">
    <property type="term" value="F:hydrolase activity"/>
    <property type="evidence" value="ECO:0007669"/>
    <property type="project" value="UniProtKB-KW"/>
</dbReference>
<sequence length="556" mass="59391">MSRCDCPPADDDGETTAMAPSAAHSPSPEDGDVLVRTTAGTVAGERAGRLSVFRGVPYARPPVGALRFASPRPPVPWSGIRDARSFAPESLQPIIPGSSEDSLYANVWTPGTDPERRRPVFVYIHGGGWMVGGGSLPVYDGARLADRGDLVVVTFNYRLGALGFGLHEEFTDPDTGDFADWGLQDQAALLRWVHANAAAFGGDPGNITLAGTSAGGASAWQLSLLPELRGIIRRIVPISACHVWEPSTSLTPADARLAYEGVARRLGTTVAGLREVPAADLMNAWEDVFGGLPGGREVASAREFRGPVVDGRWMSAFDWELPTPDVPVMAVHTRTEGSFYTGPCPPQPTPTPPPADAAELREAVRGVLDKGSAKVTDELVDSCIAAYREAAEAEGLPQDPLSLWTEIWGDALFRYQIVRLSERHARHGTSPQYVMEFAHPVRAPHHGTPHEATSPFLFGTYADTAAIAATYPVPPEIPLFHDGPGERAVSETFMDLVAAFARDGVPAAPAAPQWPVFDPGTPSTLVLGGEPVARIAAASKARQLRFWDDAGWVPRT</sequence>
<accession>A0A344TTZ6</accession>
<evidence type="ECO:0000259" key="5">
    <source>
        <dbReference type="Pfam" id="PF00135"/>
    </source>
</evidence>
<organism evidence="6 7">
    <name type="scientific">Streptomyces globosus</name>
    <dbReference type="NCBI Taxonomy" id="68209"/>
    <lineage>
        <taxon>Bacteria</taxon>
        <taxon>Bacillati</taxon>
        <taxon>Actinomycetota</taxon>
        <taxon>Actinomycetes</taxon>
        <taxon>Kitasatosporales</taxon>
        <taxon>Streptomycetaceae</taxon>
        <taxon>Streptomyces</taxon>
    </lineage>
</organism>
<dbReference type="Pfam" id="PF00135">
    <property type="entry name" value="COesterase"/>
    <property type="match status" value="1"/>
</dbReference>
<dbReference type="AlphaFoldDB" id="A0A344TTZ6"/>
<keyword evidence="7" id="KW-1185">Reference proteome</keyword>
<dbReference type="PANTHER" id="PTHR11559">
    <property type="entry name" value="CARBOXYLESTERASE"/>
    <property type="match status" value="1"/>
</dbReference>
<evidence type="ECO:0000256" key="1">
    <source>
        <dbReference type="ARBA" id="ARBA00005964"/>
    </source>
</evidence>
<dbReference type="OrthoDB" id="3199405at2"/>